<protein>
    <submittedName>
        <fullName evidence="2">NADPH:quinone reductase-like Zn-dependent oxidoreductase</fullName>
    </submittedName>
</protein>
<dbReference type="InterPro" id="IPR036291">
    <property type="entry name" value="NAD(P)-bd_dom_sf"/>
</dbReference>
<proteinExistence type="predicted"/>
<dbReference type="Pfam" id="PF08240">
    <property type="entry name" value="ADH_N"/>
    <property type="match status" value="1"/>
</dbReference>
<dbReference type="EMBL" id="QLLR01000002">
    <property type="protein sequence ID" value="RAJ35627.1"/>
    <property type="molecule type" value="Genomic_DNA"/>
</dbReference>
<gene>
    <name evidence="2" type="ORF">LY11_00873</name>
</gene>
<dbReference type="OrthoDB" id="9787435at2"/>
<dbReference type="SMART" id="SM00829">
    <property type="entry name" value="PKS_ER"/>
    <property type="match status" value="1"/>
</dbReference>
<dbReference type="InterPro" id="IPR011032">
    <property type="entry name" value="GroES-like_sf"/>
</dbReference>
<dbReference type="InterPro" id="IPR020843">
    <property type="entry name" value="ER"/>
</dbReference>
<feature type="domain" description="Enoyl reductase (ER)" evidence="1">
    <location>
        <begin position="13"/>
        <end position="327"/>
    </location>
</feature>
<dbReference type="PANTHER" id="PTHR43482">
    <property type="entry name" value="PROTEIN AST1-RELATED"/>
    <property type="match status" value="1"/>
</dbReference>
<dbReference type="SUPFAM" id="SSF50129">
    <property type="entry name" value="GroES-like"/>
    <property type="match status" value="1"/>
</dbReference>
<accession>A0A327TCJ9</accession>
<dbReference type="InterPro" id="IPR052585">
    <property type="entry name" value="Lipid_raft_assoc_Zn_ADH"/>
</dbReference>
<dbReference type="Gene3D" id="3.40.50.720">
    <property type="entry name" value="NAD(P)-binding Rossmann-like Domain"/>
    <property type="match status" value="1"/>
</dbReference>
<dbReference type="GO" id="GO:0016491">
    <property type="term" value="F:oxidoreductase activity"/>
    <property type="evidence" value="ECO:0007669"/>
    <property type="project" value="InterPro"/>
</dbReference>
<sequence>MKKMKTVVLKEFGEVNNFEFEEVDLPMIKSDEVLIRIMATAFNPLDYQMRKGLREKELMAGWILGVEFSGIVIQAGQDTKGFKEGDEVIACSIQKGSNGSYAEFMALSFHELVHKPKNIDFGTAASIPVSGMTAWVCYNRMNCKTDECIFISGASGGTGRFLILLLMHYKITNIVVTAGNPESIAMLKSLGILEKNIIDYNSPDFEQRILRANQGKEFDHVVDLVGGEISETTARVLKVNGNYLDVTFFGTQITREILFDKAANILNIAVYSEVSGNKVLKTVSELIEAGKIDIPKVNIVGDLSVATVRKAHELMEANRTRGQKLVMVID</sequence>
<dbReference type="AlphaFoldDB" id="A0A327TCJ9"/>
<dbReference type="Gene3D" id="3.90.180.10">
    <property type="entry name" value="Medium-chain alcohol dehydrogenases, catalytic domain"/>
    <property type="match status" value="1"/>
</dbReference>
<dbReference type="Proteomes" id="UP000249754">
    <property type="component" value="Unassembled WGS sequence"/>
</dbReference>
<organism evidence="2 3">
    <name type="scientific">Pedobacter cryoconitis</name>
    <dbReference type="NCBI Taxonomy" id="188932"/>
    <lineage>
        <taxon>Bacteria</taxon>
        <taxon>Pseudomonadati</taxon>
        <taxon>Bacteroidota</taxon>
        <taxon>Sphingobacteriia</taxon>
        <taxon>Sphingobacteriales</taxon>
        <taxon>Sphingobacteriaceae</taxon>
        <taxon>Pedobacter</taxon>
    </lineage>
</organism>
<dbReference type="CDD" id="cd05289">
    <property type="entry name" value="MDR_like_2"/>
    <property type="match status" value="1"/>
</dbReference>
<evidence type="ECO:0000313" key="2">
    <source>
        <dbReference type="EMBL" id="RAJ35627.1"/>
    </source>
</evidence>
<dbReference type="PANTHER" id="PTHR43482:SF1">
    <property type="entry name" value="PROTEIN AST1-RELATED"/>
    <property type="match status" value="1"/>
</dbReference>
<dbReference type="RefSeq" id="WP_111632484.1">
    <property type="nucleotide sequence ID" value="NZ_QLLR01000002.1"/>
</dbReference>
<dbReference type="SUPFAM" id="SSF51735">
    <property type="entry name" value="NAD(P)-binding Rossmann-fold domains"/>
    <property type="match status" value="1"/>
</dbReference>
<reference evidence="2 3" key="1">
    <citation type="submission" date="2018-06" db="EMBL/GenBank/DDBJ databases">
        <title>Genomic Encyclopedia of Archaeal and Bacterial Type Strains, Phase II (KMG-II): from individual species to whole genera.</title>
        <authorList>
            <person name="Goeker M."/>
        </authorList>
    </citation>
    <scope>NUCLEOTIDE SEQUENCE [LARGE SCALE GENOMIC DNA]</scope>
    <source>
        <strain evidence="2 3">DSM 14825</strain>
    </source>
</reference>
<comment type="caution">
    <text evidence="2">The sequence shown here is derived from an EMBL/GenBank/DDBJ whole genome shotgun (WGS) entry which is preliminary data.</text>
</comment>
<dbReference type="InterPro" id="IPR013154">
    <property type="entry name" value="ADH-like_N"/>
</dbReference>
<name>A0A327TCJ9_9SPHI</name>
<evidence type="ECO:0000313" key="3">
    <source>
        <dbReference type="Proteomes" id="UP000249754"/>
    </source>
</evidence>
<dbReference type="Pfam" id="PF13602">
    <property type="entry name" value="ADH_zinc_N_2"/>
    <property type="match status" value="1"/>
</dbReference>
<evidence type="ECO:0000259" key="1">
    <source>
        <dbReference type="SMART" id="SM00829"/>
    </source>
</evidence>